<comment type="caution">
    <text evidence="2">The sequence shown here is derived from an EMBL/GenBank/DDBJ whole genome shotgun (WGS) entry which is preliminary data.</text>
</comment>
<name>A0A9P6ZRP9_9AGAM</name>
<keyword evidence="1" id="KW-1133">Transmembrane helix</keyword>
<feature type="transmembrane region" description="Helical" evidence="1">
    <location>
        <begin position="29"/>
        <end position="48"/>
    </location>
</feature>
<organism evidence="2 3">
    <name type="scientific">Suillus placidus</name>
    <dbReference type="NCBI Taxonomy" id="48579"/>
    <lineage>
        <taxon>Eukaryota</taxon>
        <taxon>Fungi</taxon>
        <taxon>Dikarya</taxon>
        <taxon>Basidiomycota</taxon>
        <taxon>Agaricomycotina</taxon>
        <taxon>Agaricomycetes</taxon>
        <taxon>Agaricomycetidae</taxon>
        <taxon>Boletales</taxon>
        <taxon>Suillineae</taxon>
        <taxon>Suillaceae</taxon>
        <taxon>Suillus</taxon>
    </lineage>
</organism>
<evidence type="ECO:0000256" key="1">
    <source>
        <dbReference type="SAM" id="Phobius"/>
    </source>
</evidence>
<accession>A0A9P6ZRP9</accession>
<reference evidence="2" key="1">
    <citation type="journal article" date="2020" name="New Phytol.">
        <title>Comparative genomics reveals dynamic genome evolution in host specialist ectomycorrhizal fungi.</title>
        <authorList>
            <person name="Lofgren L.A."/>
            <person name="Nguyen N.H."/>
            <person name="Vilgalys R."/>
            <person name="Ruytinx J."/>
            <person name="Liao H.L."/>
            <person name="Branco S."/>
            <person name="Kuo A."/>
            <person name="LaButti K."/>
            <person name="Lipzen A."/>
            <person name="Andreopoulos W."/>
            <person name="Pangilinan J."/>
            <person name="Riley R."/>
            <person name="Hundley H."/>
            <person name="Na H."/>
            <person name="Barry K."/>
            <person name="Grigoriev I.V."/>
            <person name="Stajich J.E."/>
            <person name="Kennedy P.G."/>
        </authorList>
    </citation>
    <scope>NUCLEOTIDE SEQUENCE</scope>
    <source>
        <strain evidence="2">DOB743</strain>
    </source>
</reference>
<gene>
    <name evidence="2" type="ORF">EV702DRAFT_453584</name>
</gene>
<evidence type="ECO:0000313" key="2">
    <source>
        <dbReference type="EMBL" id="KAG1775251.1"/>
    </source>
</evidence>
<sequence>MRDNARLHAPSFSALSDYCHSPRAMKRKYCSHSLFSGFLISLISVSAASPWDGFFFHGWRKFSLSQPAIHSSSSLTSLIYLFINASISSRH</sequence>
<dbReference type="Proteomes" id="UP000714275">
    <property type="component" value="Unassembled WGS sequence"/>
</dbReference>
<dbReference type="AlphaFoldDB" id="A0A9P6ZRP9"/>
<keyword evidence="1" id="KW-0472">Membrane</keyword>
<protein>
    <submittedName>
        <fullName evidence="2">Uncharacterized protein</fullName>
    </submittedName>
</protein>
<evidence type="ECO:0000313" key="3">
    <source>
        <dbReference type="Proteomes" id="UP000714275"/>
    </source>
</evidence>
<keyword evidence="1" id="KW-0812">Transmembrane</keyword>
<dbReference type="EMBL" id="JABBWD010000035">
    <property type="protein sequence ID" value="KAG1775251.1"/>
    <property type="molecule type" value="Genomic_DNA"/>
</dbReference>
<feature type="transmembrane region" description="Helical" evidence="1">
    <location>
        <begin position="68"/>
        <end position="87"/>
    </location>
</feature>
<proteinExistence type="predicted"/>
<dbReference type="OrthoDB" id="10531351at2759"/>
<keyword evidence="3" id="KW-1185">Reference proteome</keyword>